<proteinExistence type="predicted"/>
<reference evidence="2" key="1">
    <citation type="submission" date="2017-01" db="EMBL/GenBank/DDBJ databases">
        <title>Genome Analysis of Deinococcus marmoris KOPRI26562.</title>
        <authorList>
            <person name="Kim J.H."/>
            <person name="Oh H.-M."/>
        </authorList>
    </citation>
    <scope>NUCLEOTIDE SEQUENCE [LARGE SCALE GENOMIC DNA]</scope>
    <source>
        <strain evidence="2">PAMC 26633</strain>
    </source>
</reference>
<accession>A0A226X458</accession>
<evidence type="ECO:0000313" key="1">
    <source>
        <dbReference type="EMBL" id="OXC77919.1"/>
    </source>
</evidence>
<dbReference type="EMBL" id="MTHB01000090">
    <property type="protein sequence ID" value="OXC77919.1"/>
    <property type="molecule type" value="Genomic_DNA"/>
</dbReference>
<protein>
    <submittedName>
        <fullName evidence="1">Uncharacterized protein</fullName>
    </submittedName>
</protein>
<name>A0A226X458_CABSO</name>
<organism evidence="1 2">
    <name type="scientific">Caballeronia sordidicola</name>
    <name type="common">Burkholderia sordidicola</name>
    <dbReference type="NCBI Taxonomy" id="196367"/>
    <lineage>
        <taxon>Bacteria</taxon>
        <taxon>Pseudomonadati</taxon>
        <taxon>Pseudomonadota</taxon>
        <taxon>Betaproteobacteria</taxon>
        <taxon>Burkholderiales</taxon>
        <taxon>Burkholderiaceae</taxon>
        <taxon>Caballeronia</taxon>
    </lineage>
</organism>
<dbReference type="Proteomes" id="UP000214720">
    <property type="component" value="Unassembled WGS sequence"/>
</dbReference>
<evidence type="ECO:0000313" key="2">
    <source>
        <dbReference type="Proteomes" id="UP000214720"/>
    </source>
</evidence>
<gene>
    <name evidence="1" type="ORF">BSU04_14630</name>
</gene>
<dbReference type="AlphaFoldDB" id="A0A226X458"/>
<sequence length="43" mass="5116">MCIANSEYSHAACFRPEAPICIYMINKEFISHQTDRLYCFKRN</sequence>
<comment type="caution">
    <text evidence="1">The sequence shown here is derived from an EMBL/GenBank/DDBJ whole genome shotgun (WGS) entry which is preliminary data.</text>
</comment>